<evidence type="ECO:0000313" key="10">
    <source>
        <dbReference type="Proteomes" id="UP001596045"/>
    </source>
</evidence>
<feature type="domain" description="NERD" evidence="7">
    <location>
        <begin position="17"/>
        <end position="110"/>
    </location>
</feature>
<evidence type="ECO:0000256" key="5">
    <source>
        <dbReference type="ARBA" id="ARBA00034923"/>
    </source>
</evidence>
<dbReference type="InterPro" id="IPR011528">
    <property type="entry name" value="NERD"/>
</dbReference>
<reference evidence="10" key="1">
    <citation type="journal article" date="2019" name="Int. J. Syst. Evol. Microbiol.">
        <title>The Global Catalogue of Microorganisms (GCM) 10K type strain sequencing project: providing services to taxonomists for standard genome sequencing and annotation.</title>
        <authorList>
            <consortium name="The Broad Institute Genomics Platform"/>
            <consortium name="The Broad Institute Genome Sequencing Center for Infectious Disease"/>
            <person name="Wu L."/>
            <person name="Ma J."/>
        </authorList>
    </citation>
    <scope>NUCLEOTIDE SEQUENCE [LARGE SCALE GENOMIC DNA]</scope>
    <source>
        <strain evidence="10">JCM 17066</strain>
    </source>
</reference>
<dbReference type="PANTHER" id="PTHR11070:SF2">
    <property type="entry name" value="ATP-DEPENDENT DNA HELICASE SRS2"/>
    <property type="match status" value="1"/>
</dbReference>
<dbReference type="SUPFAM" id="SSF52540">
    <property type="entry name" value="P-loop containing nucleoside triphosphate hydrolases"/>
    <property type="match status" value="1"/>
</dbReference>
<dbReference type="GO" id="GO:0004386">
    <property type="term" value="F:helicase activity"/>
    <property type="evidence" value="ECO:0007669"/>
    <property type="project" value="UniProtKB-KW"/>
</dbReference>
<keyword evidence="10" id="KW-1185">Reference proteome</keyword>
<dbReference type="Pfam" id="PF13361">
    <property type="entry name" value="UvrD_C"/>
    <property type="match status" value="2"/>
</dbReference>
<keyword evidence="4" id="KW-0067">ATP-binding</keyword>
<comment type="caution">
    <text evidence="9">The sequence shown here is derived from an EMBL/GenBank/DDBJ whole genome shotgun (WGS) entry which is preliminary data.</text>
</comment>
<dbReference type="InterPro" id="IPR027417">
    <property type="entry name" value="P-loop_NTPase"/>
</dbReference>
<evidence type="ECO:0000259" key="7">
    <source>
        <dbReference type="Pfam" id="PF08378"/>
    </source>
</evidence>
<dbReference type="Pfam" id="PF13245">
    <property type="entry name" value="AAA_19"/>
    <property type="match status" value="1"/>
</dbReference>
<sequence>MATLIPTIGACLSRMTSGEKRFAYRLEDKLEDDYYCWYDVPVGEQTLHPDFVVLHPSRGLLVLEVKDWKLDTIQTIDKQQAALLTGQGLKHVLNPLEQARQYMFAVTNLLSRDPQLIWPSGSLQGKPSFPYGHGVVLTNISRKQFDSTNMGDVLPSHLVICQDEMTESVEPEAFQKRLWEMFPIKFNRLLSMPQIDRIRWHMFPEIRIAAQADMFDDAGQKMTEIPDLLRVMDLQQEQLARSLGEGHRVIHGVAGSGKTLILGYRAEHLAKLCQRPILVLCYNKTLATKLEAMVAAKGLQDKVNVVTFHAWCVRQLKTYNAGVPPKDGDLGAYFEACVDKLIHSVDQKIIPSAQYDAVLIDEGHDFKPEWFKLVVQMIHPDSNSLLVLYDDAQSIYGGKKKLRFSFSSVGVQAQGRTTILKLNYRNTTEILSVARAFADDLLAPNDAEDDQAPTLQPMSTGRRGPKPLLVKLPTLRDEADYLASKLAQENKTGTAWSEMAIIYRRYGIGSALADSLQRKGIPFQWQQDKSHSYSPAHDSVKLITMHSSKGLEFPLVCIPGIGAELKPDDDVKDEARLLYVAMTRATHELVMTHGEATGFTDKMQQAMRTLDSL</sequence>
<evidence type="ECO:0000259" key="8">
    <source>
        <dbReference type="Pfam" id="PF13361"/>
    </source>
</evidence>
<dbReference type="Pfam" id="PF08378">
    <property type="entry name" value="NERD"/>
    <property type="match status" value="1"/>
</dbReference>
<evidence type="ECO:0000256" key="1">
    <source>
        <dbReference type="ARBA" id="ARBA00022741"/>
    </source>
</evidence>
<feature type="domain" description="UvrD-like helicase C-terminal" evidence="8">
    <location>
        <begin position="534"/>
        <end position="592"/>
    </location>
</feature>
<dbReference type="InterPro" id="IPR000212">
    <property type="entry name" value="DNA_helicase_UvrD/REP"/>
</dbReference>
<dbReference type="InterPro" id="IPR014017">
    <property type="entry name" value="DNA_helicase_UvrD-like_C"/>
</dbReference>
<dbReference type="Gene3D" id="3.40.50.300">
    <property type="entry name" value="P-loop containing nucleotide triphosphate hydrolases"/>
    <property type="match status" value="2"/>
</dbReference>
<accession>A0ABW0MFM0</accession>
<dbReference type="RefSeq" id="WP_378999596.1">
    <property type="nucleotide sequence ID" value="NZ_JBHSMT010000029.1"/>
</dbReference>
<protein>
    <recommendedName>
        <fullName evidence="5">DNA 3'-5' helicase II</fullName>
    </recommendedName>
</protein>
<feature type="domain" description="UvrD-like helicase C-terminal" evidence="8">
    <location>
        <begin position="420"/>
        <end position="525"/>
    </location>
</feature>
<organism evidence="9 10">
    <name type="scientific">Paraherbaspirillum soli</name>
    <dbReference type="NCBI Taxonomy" id="631222"/>
    <lineage>
        <taxon>Bacteria</taxon>
        <taxon>Pseudomonadati</taxon>
        <taxon>Pseudomonadota</taxon>
        <taxon>Betaproteobacteria</taxon>
        <taxon>Burkholderiales</taxon>
        <taxon>Oxalobacteraceae</taxon>
        <taxon>Paraherbaspirillum</taxon>
    </lineage>
</organism>
<evidence type="ECO:0000256" key="2">
    <source>
        <dbReference type="ARBA" id="ARBA00022801"/>
    </source>
</evidence>
<proteinExistence type="predicted"/>
<dbReference type="EMBL" id="JBHSMT010000029">
    <property type="protein sequence ID" value="MFC5475887.1"/>
    <property type="molecule type" value="Genomic_DNA"/>
</dbReference>
<evidence type="ECO:0000256" key="4">
    <source>
        <dbReference type="ARBA" id="ARBA00022840"/>
    </source>
</evidence>
<dbReference type="Proteomes" id="UP001596045">
    <property type="component" value="Unassembled WGS sequence"/>
</dbReference>
<gene>
    <name evidence="9" type="ORF">ACFPM8_18150</name>
</gene>
<evidence type="ECO:0000313" key="9">
    <source>
        <dbReference type="EMBL" id="MFC5475887.1"/>
    </source>
</evidence>
<keyword evidence="2" id="KW-0378">Hydrolase</keyword>
<evidence type="ECO:0000256" key="3">
    <source>
        <dbReference type="ARBA" id="ARBA00022806"/>
    </source>
</evidence>
<name>A0ABW0MFM0_9BURK</name>
<dbReference type="PANTHER" id="PTHR11070">
    <property type="entry name" value="UVRD / RECB / PCRA DNA HELICASE FAMILY MEMBER"/>
    <property type="match status" value="1"/>
</dbReference>
<keyword evidence="3 9" id="KW-0347">Helicase</keyword>
<feature type="region of interest" description="Disordered" evidence="6">
    <location>
        <begin position="445"/>
        <end position="467"/>
    </location>
</feature>
<evidence type="ECO:0000256" key="6">
    <source>
        <dbReference type="SAM" id="MobiDB-lite"/>
    </source>
</evidence>
<keyword evidence="1" id="KW-0547">Nucleotide-binding</keyword>